<organism evidence="1 2">
    <name type="scientific">Aspergillus neoniger (strain CBS 115656)</name>
    <dbReference type="NCBI Taxonomy" id="1448310"/>
    <lineage>
        <taxon>Eukaryota</taxon>
        <taxon>Fungi</taxon>
        <taxon>Dikarya</taxon>
        <taxon>Ascomycota</taxon>
        <taxon>Pezizomycotina</taxon>
        <taxon>Eurotiomycetes</taxon>
        <taxon>Eurotiomycetidae</taxon>
        <taxon>Eurotiales</taxon>
        <taxon>Aspergillaceae</taxon>
        <taxon>Aspergillus</taxon>
        <taxon>Aspergillus subgen. Circumdati</taxon>
    </lineage>
</organism>
<keyword evidence="2" id="KW-1185">Reference proteome</keyword>
<gene>
    <name evidence="1" type="ORF">BO87DRAFT_445826</name>
</gene>
<dbReference type="AlphaFoldDB" id="A0A318YUS3"/>
<evidence type="ECO:0000313" key="1">
    <source>
        <dbReference type="EMBL" id="PYH38064.1"/>
    </source>
</evidence>
<proteinExistence type="predicted"/>
<dbReference type="EMBL" id="KZ821448">
    <property type="protein sequence ID" value="PYH38064.1"/>
    <property type="molecule type" value="Genomic_DNA"/>
</dbReference>
<accession>A0A318YUS3</accession>
<reference evidence="1" key="1">
    <citation type="submission" date="2016-12" db="EMBL/GenBank/DDBJ databases">
        <title>The genomes of Aspergillus section Nigri reveals drivers in fungal speciation.</title>
        <authorList>
            <consortium name="DOE Joint Genome Institute"/>
            <person name="Vesth T.C."/>
            <person name="Nybo J."/>
            <person name="Theobald S."/>
            <person name="Brandl J."/>
            <person name="Frisvad J.C."/>
            <person name="Nielsen K.F."/>
            <person name="Lyhne E.K."/>
            <person name="Kogle M.E."/>
            <person name="Kuo A."/>
            <person name="Riley R."/>
            <person name="Clum A."/>
            <person name="Nolan M."/>
            <person name="Lipzen A."/>
            <person name="Salamov A."/>
            <person name="Henrissat B."/>
            <person name="Wiebenga A."/>
            <person name="De Vries R.P."/>
            <person name="Grigoriev I.V."/>
            <person name="Mortensen U.H."/>
            <person name="Andersen M.R."/>
            <person name="Baker S.E."/>
        </authorList>
    </citation>
    <scope>NUCLEOTIDE SEQUENCE [LARGE SCALE GENOMIC DNA]</scope>
    <source>
        <strain evidence="1">CBS 115656</strain>
    </source>
</reference>
<dbReference type="RefSeq" id="XP_025483542.1">
    <property type="nucleotide sequence ID" value="XM_025628180.1"/>
</dbReference>
<dbReference type="GeneID" id="37130636"/>
<dbReference type="OrthoDB" id="3880401at2759"/>
<evidence type="ECO:0000313" key="2">
    <source>
        <dbReference type="Proteomes" id="UP000247647"/>
    </source>
</evidence>
<name>A0A318YUS3_ASPNB</name>
<protein>
    <submittedName>
        <fullName evidence="1">Uncharacterized protein</fullName>
    </submittedName>
</protein>
<dbReference type="Proteomes" id="UP000247647">
    <property type="component" value="Unassembled WGS sequence"/>
</dbReference>
<sequence length="273" mass="30194">MPPKIPEHLYHVLLTITRLNKNPNNLVEILRIPGTYTSLLAAKAAAHSCLYDAGYERDFFPTYETSAHIFEQENLPDRTGLAIYAVAPDGTTFRVRIDTTQNKLQLTTDLDDGRISIPLFYVVQANVEYDAIEGESTVREVIVQGTFTDYMQAREYAKGVLLSEKDGILKGSYAAYVEAGEGERDCGFGENVVVHAASDYGVNYLVSVIRNQELGSKYPLVHCLASESSGYDSHKPTTIMPPGIHFQAWNLIHGTAPPKTTLTSNPTHPRIST</sequence>